<evidence type="ECO:0000313" key="3">
    <source>
        <dbReference type="RefSeq" id="XP_022988104.1"/>
    </source>
</evidence>
<dbReference type="Proteomes" id="UP000504608">
    <property type="component" value="Unplaced"/>
</dbReference>
<feature type="compositionally biased region" description="Basic and acidic residues" evidence="1">
    <location>
        <begin position="198"/>
        <end position="208"/>
    </location>
</feature>
<dbReference type="RefSeq" id="XP_022988104.1">
    <property type="nucleotide sequence ID" value="XM_023132336.1"/>
</dbReference>
<proteinExistence type="predicted"/>
<protein>
    <submittedName>
        <fullName evidence="3">Coiled-coil domain-containing protein R3HCC1L isoform X1</fullName>
    </submittedName>
</protein>
<dbReference type="PANTHER" id="PTHR21678:SF0">
    <property type="entry name" value="C3H1-TYPE DOMAIN-CONTAINING PROTEIN"/>
    <property type="match status" value="1"/>
</dbReference>
<feature type="compositionally biased region" description="Basic and acidic residues" evidence="1">
    <location>
        <begin position="215"/>
        <end position="246"/>
    </location>
</feature>
<dbReference type="AlphaFoldDB" id="A0A6J1JKP2"/>
<dbReference type="OrthoDB" id="5418203at2759"/>
<sequence length="455" mass="50845">MDKEEERKQRRSNWSETVEDLVTAGDTDAAISLLESVVSDLQTSENSNPDPQLAAALTDLSALYSSKGFSLKADDIVAKALVLKQHDQVSSPAGFAKIVKEDRTSSATVTLSSHNLVDEASVGTGTLDHTRNCPDNAVPCDDDDWEAIADRPPNELLSLQCEPDKPEISIRETTDQTTIRETTDKTTRRRGRGTFSYKKHELYSDRLSDSSTTNDTKDEDASHELEVGRKELKSGKSSHKDEDASHELEVGRKELKSAQYGTQHVLVLADFPPSTKTIDLERLLGNFKNSGVVIRWVNDTVALAVFPTPSTALEVLNHVRCPFTIRLLDENDTLLSSIPPRDLEPPKQRPKTSARTAQRLIAQGMGLKLPASTTGFGSKELRKQEEDRRNRIVSRQKLRDEAWGDDDPRYLFYLGYVKGITLIPIVKNDLQNISTMVSVRSHMDWRGEQTFLIRM</sequence>
<evidence type="ECO:0000313" key="2">
    <source>
        <dbReference type="Proteomes" id="UP000504608"/>
    </source>
</evidence>
<keyword evidence="2" id="KW-1185">Reference proteome</keyword>
<reference evidence="3" key="1">
    <citation type="submission" date="2025-08" db="UniProtKB">
        <authorList>
            <consortium name="RefSeq"/>
        </authorList>
    </citation>
    <scope>IDENTIFICATION</scope>
    <source>
        <tissue evidence="3">Young leaves</tissue>
    </source>
</reference>
<dbReference type="InterPro" id="IPR039884">
    <property type="entry name" value="R3HC1/R3HCL"/>
</dbReference>
<feature type="compositionally biased region" description="Basic and acidic residues" evidence="1">
    <location>
        <begin position="379"/>
        <end position="390"/>
    </location>
</feature>
<accession>A0A6J1JKP2</accession>
<dbReference type="Gene3D" id="3.30.70.330">
    <property type="match status" value="1"/>
</dbReference>
<feature type="region of interest" description="Disordered" evidence="1">
    <location>
        <begin position="164"/>
        <end position="246"/>
    </location>
</feature>
<organism evidence="2 3">
    <name type="scientific">Cucurbita maxima</name>
    <name type="common">Pumpkin</name>
    <name type="synonym">Winter squash</name>
    <dbReference type="NCBI Taxonomy" id="3661"/>
    <lineage>
        <taxon>Eukaryota</taxon>
        <taxon>Viridiplantae</taxon>
        <taxon>Streptophyta</taxon>
        <taxon>Embryophyta</taxon>
        <taxon>Tracheophyta</taxon>
        <taxon>Spermatophyta</taxon>
        <taxon>Magnoliopsida</taxon>
        <taxon>eudicotyledons</taxon>
        <taxon>Gunneridae</taxon>
        <taxon>Pentapetalae</taxon>
        <taxon>rosids</taxon>
        <taxon>fabids</taxon>
        <taxon>Cucurbitales</taxon>
        <taxon>Cucurbitaceae</taxon>
        <taxon>Cucurbiteae</taxon>
        <taxon>Cucurbita</taxon>
    </lineage>
</organism>
<feature type="region of interest" description="Disordered" evidence="1">
    <location>
        <begin position="336"/>
        <end position="355"/>
    </location>
</feature>
<dbReference type="KEGG" id="cmax:111485451"/>
<dbReference type="InterPro" id="IPR012677">
    <property type="entry name" value="Nucleotide-bd_a/b_plait_sf"/>
</dbReference>
<evidence type="ECO:0000256" key="1">
    <source>
        <dbReference type="SAM" id="MobiDB-lite"/>
    </source>
</evidence>
<name>A0A6J1JKP2_CUCMA</name>
<dbReference type="PANTHER" id="PTHR21678">
    <property type="entry name" value="GROWTH INHIBITION AND DIFFERENTIATION RELATED PROTEIN 88"/>
    <property type="match status" value="1"/>
</dbReference>
<feature type="region of interest" description="Disordered" evidence="1">
    <location>
        <begin position="372"/>
        <end position="391"/>
    </location>
</feature>
<gene>
    <name evidence="3" type="primary">LOC111485451</name>
</gene>
<dbReference type="GeneID" id="111485451"/>
<feature type="compositionally biased region" description="Basic and acidic residues" evidence="1">
    <location>
        <begin position="164"/>
        <end position="174"/>
    </location>
</feature>